<evidence type="ECO:0000256" key="3">
    <source>
        <dbReference type="ARBA" id="ARBA00023125"/>
    </source>
</evidence>
<reference evidence="8" key="1">
    <citation type="submission" date="2020-03" db="EMBL/GenBank/DDBJ databases">
        <authorList>
            <person name="Joshi P.S."/>
            <person name="Agarwal P."/>
            <person name="Agarwal P.K."/>
        </authorList>
    </citation>
    <scope>NUCLEOTIDE SEQUENCE</scope>
</reference>
<comment type="subcellular location">
    <subcellularLocation>
        <location evidence="1">Nucleus</location>
    </subcellularLocation>
</comment>
<keyword evidence="4" id="KW-0804">Transcription</keyword>
<evidence type="ECO:0000256" key="6">
    <source>
        <dbReference type="SAM" id="MobiDB-lite"/>
    </source>
</evidence>
<protein>
    <submittedName>
        <fullName evidence="8">NAC1</fullName>
    </submittedName>
</protein>
<dbReference type="EMBL" id="MT155795">
    <property type="protein sequence ID" value="QNR01110.1"/>
    <property type="molecule type" value="mRNA"/>
</dbReference>
<feature type="region of interest" description="Disordered" evidence="6">
    <location>
        <begin position="307"/>
        <end position="336"/>
    </location>
</feature>
<dbReference type="Gene3D" id="2.170.150.80">
    <property type="entry name" value="NAC domain"/>
    <property type="match status" value="1"/>
</dbReference>
<accession>A0A7H0TJC1</accession>
<dbReference type="FunFam" id="2.170.150.80:FF:000005">
    <property type="entry name" value="NAC transcription factor 56"/>
    <property type="match status" value="1"/>
</dbReference>
<dbReference type="GO" id="GO:0009791">
    <property type="term" value="P:post-embryonic development"/>
    <property type="evidence" value="ECO:0007669"/>
    <property type="project" value="UniProtKB-ARBA"/>
</dbReference>
<evidence type="ECO:0000259" key="7">
    <source>
        <dbReference type="PROSITE" id="PS51005"/>
    </source>
</evidence>
<keyword evidence="5" id="KW-0539">Nucleus</keyword>
<dbReference type="PROSITE" id="PS51005">
    <property type="entry name" value="NAC"/>
    <property type="match status" value="1"/>
</dbReference>
<dbReference type="PANTHER" id="PTHR31719:SF201">
    <property type="entry name" value="NAC TRANSCRIPTION FACTOR 47"/>
    <property type="match status" value="1"/>
</dbReference>
<evidence type="ECO:0000256" key="4">
    <source>
        <dbReference type="ARBA" id="ARBA00023163"/>
    </source>
</evidence>
<keyword evidence="2" id="KW-0805">Transcription regulation</keyword>
<sequence length="375" mass="40684">MIMANPEMLPPGFRFHPTDEELILHYLSKRASSSQCPVPIIADVDIYKFDPWDLPSKAAYGDKEWYFFSPRDRKYPNGIRPNRAAGSGYWKATGTDKPIHSTATRESVGVKKALVFYMGRPPKGTKTNWIMHEYRLAADANASHTYRPMKFRNATMRLDDWVLCRIYKKTSQTVSPMRAVPPLSDHEQDEPCGFDEPPYATSSSSAGMILQGAAAAGAFPTMQQAAASGPQRMPRIPSISELLNDYSLAQLFDDGGVQQDTARLDQQHNHAALLGHPVPSHLMVNNANSGMPGQVLLVDSSSASTSTAGVDVAAGKRRRSEESGASALTSHLAGASKKPNGGSCIGATFQIGNGLQGSLAQLGHEMLLHPNMGMN</sequence>
<name>A0A7H0TJC1_9POAL</name>
<dbReference type="PANTHER" id="PTHR31719">
    <property type="entry name" value="NAC TRANSCRIPTION FACTOR 56"/>
    <property type="match status" value="1"/>
</dbReference>
<dbReference type="SUPFAM" id="SSF101941">
    <property type="entry name" value="NAC domain"/>
    <property type="match status" value="1"/>
</dbReference>
<evidence type="ECO:0000256" key="1">
    <source>
        <dbReference type="ARBA" id="ARBA00004123"/>
    </source>
</evidence>
<dbReference type="GO" id="GO:0048608">
    <property type="term" value="P:reproductive structure development"/>
    <property type="evidence" value="ECO:0007669"/>
    <property type="project" value="UniProtKB-ARBA"/>
</dbReference>
<feature type="domain" description="NAC" evidence="7">
    <location>
        <begin position="9"/>
        <end position="169"/>
    </location>
</feature>
<evidence type="ECO:0000313" key="8">
    <source>
        <dbReference type="EMBL" id="QNR01110.1"/>
    </source>
</evidence>
<dbReference type="GO" id="GO:0003677">
    <property type="term" value="F:DNA binding"/>
    <property type="evidence" value="ECO:0007669"/>
    <property type="project" value="UniProtKB-KW"/>
</dbReference>
<dbReference type="AlphaFoldDB" id="A0A7H0TJC1"/>
<dbReference type="GO" id="GO:0006355">
    <property type="term" value="P:regulation of DNA-templated transcription"/>
    <property type="evidence" value="ECO:0007669"/>
    <property type="project" value="InterPro"/>
</dbReference>
<organism evidence="8">
    <name type="scientific">Aeluropus lagopoides</name>
    <dbReference type="NCBI Taxonomy" id="293749"/>
    <lineage>
        <taxon>Eukaryota</taxon>
        <taxon>Viridiplantae</taxon>
        <taxon>Streptophyta</taxon>
        <taxon>Embryophyta</taxon>
        <taxon>Tracheophyta</taxon>
        <taxon>Spermatophyta</taxon>
        <taxon>Magnoliopsida</taxon>
        <taxon>Liliopsida</taxon>
        <taxon>Poales</taxon>
        <taxon>Poaceae</taxon>
        <taxon>PACMAD clade</taxon>
        <taxon>Chloridoideae</taxon>
        <taxon>Cynodonteae</taxon>
        <taxon>Aeluropodinae</taxon>
        <taxon>Aeluropus</taxon>
    </lineage>
</organism>
<gene>
    <name evidence="8" type="primary">NAC1</name>
</gene>
<evidence type="ECO:0000256" key="5">
    <source>
        <dbReference type="ARBA" id="ARBA00023242"/>
    </source>
</evidence>
<evidence type="ECO:0000256" key="2">
    <source>
        <dbReference type="ARBA" id="ARBA00023015"/>
    </source>
</evidence>
<dbReference type="InterPro" id="IPR003441">
    <property type="entry name" value="NAC-dom"/>
</dbReference>
<dbReference type="GO" id="GO:0005634">
    <property type="term" value="C:nucleus"/>
    <property type="evidence" value="ECO:0007669"/>
    <property type="project" value="UniProtKB-SubCell"/>
</dbReference>
<dbReference type="Pfam" id="PF02365">
    <property type="entry name" value="NAM"/>
    <property type="match status" value="1"/>
</dbReference>
<keyword evidence="3" id="KW-0238">DNA-binding</keyword>
<proteinExistence type="evidence at transcript level"/>
<dbReference type="InterPro" id="IPR036093">
    <property type="entry name" value="NAC_dom_sf"/>
</dbReference>